<proteinExistence type="predicted"/>
<accession>A0A699J845</accession>
<organism evidence="2">
    <name type="scientific">Tanacetum cinerariifolium</name>
    <name type="common">Dalmatian daisy</name>
    <name type="synonym">Chrysanthemum cinerariifolium</name>
    <dbReference type="NCBI Taxonomy" id="118510"/>
    <lineage>
        <taxon>Eukaryota</taxon>
        <taxon>Viridiplantae</taxon>
        <taxon>Streptophyta</taxon>
        <taxon>Embryophyta</taxon>
        <taxon>Tracheophyta</taxon>
        <taxon>Spermatophyta</taxon>
        <taxon>Magnoliopsida</taxon>
        <taxon>eudicotyledons</taxon>
        <taxon>Gunneridae</taxon>
        <taxon>Pentapetalae</taxon>
        <taxon>asterids</taxon>
        <taxon>campanulids</taxon>
        <taxon>Asterales</taxon>
        <taxon>Asteraceae</taxon>
        <taxon>Asteroideae</taxon>
        <taxon>Anthemideae</taxon>
        <taxon>Anthemidinae</taxon>
        <taxon>Tanacetum</taxon>
    </lineage>
</organism>
<feature type="compositionally biased region" description="Basic and acidic residues" evidence="1">
    <location>
        <begin position="330"/>
        <end position="343"/>
    </location>
</feature>
<evidence type="ECO:0000256" key="1">
    <source>
        <dbReference type="SAM" id="MobiDB-lite"/>
    </source>
</evidence>
<evidence type="ECO:0000313" key="2">
    <source>
        <dbReference type="EMBL" id="GFA19003.1"/>
    </source>
</evidence>
<feature type="compositionally biased region" description="Pro residues" evidence="1">
    <location>
        <begin position="164"/>
        <end position="173"/>
    </location>
</feature>
<name>A0A699J845_TANCI</name>
<feature type="region of interest" description="Disordered" evidence="1">
    <location>
        <begin position="162"/>
        <end position="192"/>
    </location>
</feature>
<sequence length="449" mass="51651">YTYHCQLKVNAARPKLTTAKVKKDNDEVWIQALVDGKRVNIKESSIRRIQRLDDAEGTSCLTNTMIFKGLARMRYILLSLIKNIEAGVPFFMFSRFVQLIINHQLGDMTLHKDIFDTSSLTKKIFANMKRVGTGFFREVTLLFDNMLVQALEEVGILQADAQPIPIPTEPSPSKPQKKHKPKRKHTKEPEELMDLRTNLSNKVLDLESEVIDIKSTFKAKIEKLESKGRKISDINANVEINLKKVQAEAYNLDLDHQEKVLSMLDVNEEEPADVEEVLEVVTTAKLITKVATTDGVDVNNASVQVVPFTIAEATKVTVEVPKPRKKKESSKREGKSLEQEIEKKQKIEQETKELKKHLRIVSDDDDVYADATPLALKILIVDYKIHTERNRLYFKIIRVDGNHKLFMSFSTMMNNFDIEDLESFWKIVRERFEKTEPKNYSNDYLLNTL</sequence>
<gene>
    <name evidence="2" type="ORF">Tci_590975</name>
</gene>
<dbReference type="AlphaFoldDB" id="A0A699J845"/>
<reference evidence="2" key="1">
    <citation type="journal article" date="2019" name="Sci. Rep.">
        <title>Draft genome of Tanacetum cinerariifolium, the natural source of mosquito coil.</title>
        <authorList>
            <person name="Yamashiro T."/>
            <person name="Shiraishi A."/>
            <person name="Satake H."/>
            <person name="Nakayama K."/>
        </authorList>
    </citation>
    <scope>NUCLEOTIDE SEQUENCE</scope>
</reference>
<protein>
    <submittedName>
        <fullName evidence="2">Uncharacterized protein</fullName>
    </submittedName>
</protein>
<feature type="compositionally biased region" description="Basic residues" evidence="1">
    <location>
        <begin position="175"/>
        <end position="186"/>
    </location>
</feature>
<comment type="caution">
    <text evidence="2">The sequence shown here is derived from an EMBL/GenBank/DDBJ whole genome shotgun (WGS) entry which is preliminary data.</text>
</comment>
<dbReference type="EMBL" id="BKCJ010382959">
    <property type="protein sequence ID" value="GFA19003.1"/>
    <property type="molecule type" value="Genomic_DNA"/>
</dbReference>
<feature type="non-terminal residue" evidence="2">
    <location>
        <position position="1"/>
    </location>
</feature>
<feature type="region of interest" description="Disordered" evidence="1">
    <location>
        <begin position="320"/>
        <end position="343"/>
    </location>
</feature>